<dbReference type="OMA" id="MHLPYIH"/>
<reference evidence="2 3" key="1">
    <citation type="journal article" date="2014" name="BMC Genomics">
        <title>Comparative genome sequencing reveals chemotype-specific gene clusters in the toxigenic black mold Stachybotrys.</title>
        <authorList>
            <person name="Semeiks J."/>
            <person name="Borek D."/>
            <person name="Otwinowski Z."/>
            <person name="Grishin N.V."/>
        </authorList>
    </citation>
    <scope>NUCLEOTIDE SEQUENCE [LARGE SCALE GENOMIC DNA]</scope>
    <source>
        <strain evidence="2 3">IBT 40285</strain>
    </source>
</reference>
<dbReference type="FunCoup" id="A0A084QDR0">
    <property type="interactions" value="500"/>
</dbReference>
<dbReference type="Pfam" id="PF01875">
    <property type="entry name" value="Memo"/>
    <property type="match status" value="1"/>
</dbReference>
<dbReference type="NCBIfam" id="TIGR04336">
    <property type="entry name" value="AmmeMemoSam_B"/>
    <property type="match status" value="1"/>
</dbReference>
<dbReference type="EMBL" id="KL660817">
    <property type="protein sequence ID" value="KFA62095.1"/>
    <property type="molecule type" value="Genomic_DNA"/>
</dbReference>
<dbReference type="Gene3D" id="3.40.830.10">
    <property type="entry name" value="LigB-like"/>
    <property type="match status" value="1"/>
</dbReference>
<dbReference type="HOGENOM" id="CLU_038085_0_0_1"/>
<dbReference type="CDD" id="cd07361">
    <property type="entry name" value="MEMO_like"/>
    <property type="match status" value="1"/>
</dbReference>
<evidence type="ECO:0008006" key="4">
    <source>
        <dbReference type="Google" id="ProtNLM"/>
    </source>
</evidence>
<dbReference type="HAMAP" id="MF_00055">
    <property type="entry name" value="MEMO1"/>
    <property type="match status" value="1"/>
</dbReference>
<protein>
    <recommendedName>
        <fullName evidence="4">MEMO1 family protein</fullName>
    </recommendedName>
</protein>
<dbReference type="OrthoDB" id="417112at2759"/>
<dbReference type="InterPro" id="IPR002737">
    <property type="entry name" value="MEMO1_fam"/>
</dbReference>
<sequence>MSSNVRPAAKAGPPRRGWYMQDPVQLVKGRDSKWEDEKLGGLDQFLSKVPTSINGSSLPIPGARIIISPHAGYEYSGPCAAWAYSCLDLTKAKRVFVLGPSHRYFLRGCAVSTFSAYATPLGNLAVDTETLQKVKAAGDMADIPTRYEKDEHSLEMQMPYLYRMCQKTFSSPQEYPQIIPILVGDHTLEEGQEIGKILLPYVQDPETSFIISSDFCHWGDENFDYSPYLPTGDINNIVRIRSTDETPDGPPIHESIRILDEASMDAIKTGSHKAFVDNLKKTKNTVCGRYPIGVAMAALELYAKEINDNTKARFNMIRYERSSEVEEPDDFSVSYVSAYAVL</sequence>
<keyword evidence="3" id="KW-1185">Reference proteome</keyword>
<dbReference type="Proteomes" id="UP000028524">
    <property type="component" value="Unassembled WGS sequence"/>
</dbReference>
<dbReference type="PANTHER" id="PTHR11060">
    <property type="entry name" value="PROTEIN MEMO1"/>
    <property type="match status" value="1"/>
</dbReference>
<dbReference type="STRING" id="1283841.A0A084QDR0"/>
<name>A0A084QDR0_STAC4</name>
<comment type="similarity">
    <text evidence="1">Belongs to the MEMO1 family.</text>
</comment>
<evidence type="ECO:0000313" key="2">
    <source>
        <dbReference type="EMBL" id="KFA62095.1"/>
    </source>
</evidence>
<dbReference type="AlphaFoldDB" id="A0A084QDR0"/>
<proteinExistence type="inferred from homology"/>
<evidence type="ECO:0000313" key="3">
    <source>
        <dbReference type="Proteomes" id="UP000028524"/>
    </source>
</evidence>
<dbReference type="InParanoid" id="A0A084QDR0"/>
<dbReference type="PANTHER" id="PTHR11060:SF0">
    <property type="entry name" value="PROTEIN MEMO1"/>
    <property type="match status" value="1"/>
</dbReference>
<gene>
    <name evidence="2" type="ORF">S40285_06772</name>
</gene>
<evidence type="ECO:0000256" key="1">
    <source>
        <dbReference type="ARBA" id="ARBA00006315"/>
    </source>
</evidence>
<organism evidence="2 3">
    <name type="scientific">Stachybotrys chlorohalonatus (strain IBT 40285)</name>
    <dbReference type="NCBI Taxonomy" id="1283841"/>
    <lineage>
        <taxon>Eukaryota</taxon>
        <taxon>Fungi</taxon>
        <taxon>Dikarya</taxon>
        <taxon>Ascomycota</taxon>
        <taxon>Pezizomycotina</taxon>
        <taxon>Sordariomycetes</taxon>
        <taxon>Hypocreomycetidae</taxon>
        <taxon>Hypocreales</taxon>
        <taxon>Stachybotryaceae</taxon>
        <taxon>Stachybotrys</taxon>
    </lineage>
</organism>
<accession>A0A084QDR0</accession>